<dbReference type="CDD" id="cd00096">
    <property type="entry name" value="Ig"/>
    <property type="match status" value="1"/>
</dbReference>
<dbReference type="InterPro" id="IPR036179">
    <property type="entry name" value="Ig-like_dom_sf"/>
</dbReference>
<dbReference type="PANTHER" id="PTHR21063:SF4">
    <property type="entry name" value="CD48 ANTIGEN-RELATED"/>
    <property type="match status" value="1"/>
</dbReference>
<reference evidence="2" key="2">
    <citation type="submission" date="2025-08" db="UniProtKB">
        <authorList>
            <consortium name="Ensembl"/>
        </authorList>
    </citation>
    <scope>IDENTIFICATION</scope>
</reference>
<evidence type="ECO:0000313" key="3">
    <source>
        <dbReference type="Proteomes" id="UP000265160"/>
    </source>
</evidence>
<dbReference type="PANTHER" id="PTHR21063">
    <property type="entry name" value="LFA-3"/>
    <property type="match status" value="1"/>
</dbReference>
<organism evidence="2 3">
    <name type="scientific">Maylandia zebra</name>
    <name type="common">zebra mbuna</name>
    <dbReference type="NCBI Taxonomy" id="106582"/>
    <lineage>
        <taxon>Eukaryota</taxon>
        <taxon>Metazoa</taxon>
        <taxon>Chordata</taxon>
        <taxon>Craniata</taxon>
        <taxon>Vertebrata</taxon>
        <taxon>Euteleostomi</taxon>
        <taxon>Actinopterygii</taxon>
        <taxon>Neopterygii</taxon>
        <taxon>Teleostei</taxon>
        <taxon>Neoteleostei</taxon>
        <taxon>Acanthomorphata</taxon>
        <taxon>Ovalentaria</taxon>
        <taxon>Cichlomorphae</taxon>
        <taxon>Cichliformes</taxon>
        <taxon>Cichlidae</taxon>
        <taxon>African cichlids</taxon>
        <taxon>Pseudocrenilabrinae</taxon>
        <taxon>Haplochromini</taxon>
        <taxon>Maylandia</taxon>
        <taxon>Maylandia zebra complex</taxon>
    </lineage>
</organism>
<dbReference type="PROSITE" id="PS50835">
    <property type="entry name" value="IG_LIKE"/>
    <property type="match status" value="1"/>
</dbReference>
<evidence type="ECO:0000259" key="1">
    <source>
        <dbReference type="PROSITE" id="PS50835"/>
    </source>
</evidence>
<reference evidence="2" key="3">
    <citation type="submission" date="2025-09" db="UniProtKB">
        <authorList>
            <consortium name="Ensembl"/>
        </authorList>
    </citation>
    <scope>IDENTIFICATION</scope>
</reference>
<dbReference type="Proteomes" id="UP000265160">
    <property type="component" value="LG6"/>
</dbReference>
<reference evidence="2 3" key="1">
    <citation type="journal article" date="2014" name="Nature">
        <title>The genomic substrate for adaptive radiation in African cichlid fish.</title>
        <authorList>
            <person name="Brawand D."/>
            <person name="Wagner C.E."/>
            <person name="Li Y.I."/>
            <person name="Malinsky M."/>
            <person name="Keller I."/>
            <person name="Fan S."/>
            <person name="Simakov O."/>
            <person name="Ng A.Y."/>
            <person name="Lim Z.W."/>
            <person name="Bezault E."/>
            <person name="Turner-Maier J."/>
            <person name="Johnson J."/>
            <person name="Alcazar R."/>
            <person name="Noh H.J."/>
            <person name="Russell P."/>
            <person name="Aken B."/>
            <person name="Alfoldi J."/>
            <person name="Amemiya C."/>
            <person name="Azzouzi N."/>
            <person name="Baroiller J.F."/>
            <person name="Barloy-Hubler F."/>
            <person name="Berlin A."/>
            <person name="Bloomquist R."/>
            <person name="Carleton K.L."/>
            <person name="Conte M.A."/>
            <person name="D'Cotta H."/>
            <person name="Eshel O."/>
            <person name="Gaffney L."/>
            <person name="Galibert F."/>
            <person name="Gante H.F."/>
            <person name="Gnerre S."/>
            <person name="Greuter L."/>
            <person name="Guyon R."/>
            <person name="Haddad N.S."/>
            <person name="Haerty W."/>
            <person name="Harris R.M."/>
            <person name="Hofmann H.A."/>
            <person name="Hourlier T."/>
            <person name="Hulata G."/>
            <person name="Jaffe D.B."/>
            <person name="Lara M."/>
            <person name="Lee A.P."/>
            <person name="MacCallum I."/>
            <person name="Mwaiko S."/>
            <person name="Nikaido M."/>
            <person name="Nishihara H."/>
            <person name="Ozouf-Costaz C."/>
            <person name="Penman D.J."/>
            <person name="Przybylski D."/>
            <person name="Rakotomanga M."/>
            <person name="Renn S.C.P."/>
            <person name="Ribeiro F.J."/>
            <person name="Ron M."/>
            <person name="Salzburger W."/>
            <person name="Sanchez-Pulido L."/>
            <person name="Santos M.E."/>
            <person name="Searle S."/>
            <person name="Sharpe T."/>
            <person name="Swofford R."/>
            <person name="Tan F.J."/>
            <person name="Williams L."/>
            <person name="Young S."/>
            <person name="Yin S."/>
            <person name="Okada N."/>
            <person name="Kocher T.D."/>
            <person name="Miska E.A."/>
            <person name="Lander E.S."/>
            <person name="Venkatesh B."/>
            <person name="Fernald R.D."/>
            <person name="Meyer A."/>
            <person name="Ponting C.P."/>
            <person name="Streelman J.T."/>
            <person name="Lindblad-Toh K."/>
            <person name="Seehausen O."/>
            <person name="Di Palma F."/>
        </authorList>
    </citation>
    <scope>NUCLEOTIDE SEQUENCE</scope>
</reference>
<dbReference type="Ensembl" id="ENSMZET00005018261.1">
    <property type="protein sequence ID" value="ENSMZEP00005017695.1"/>
    <property type="gene ID" value="ENSMZEG00005013308.1"/>
</dbReference>
<proteinExistence type="predicted"/>
<sequence>MLDIGAQQALSHRQRVQSPLTVRRYLPHLHLNSPLSHGCGLRWLPGGSVTLQTGLSGLNGEHILWMYGSDQTLLLCDGGEITTVAEEYAGRLQLNQSSGCLTISNIRKSAVYRGEMLKENKKLMFDYNVTVVGEFLKEAFDLIVHAKTSIETQSAVSGICSARCWVENSLNVTLSWYRGREIIMNTSDPDVSINLTLTLEIQMHNESIYTCRAENPVSNKTAALNSTLWCSAHDTGTVCVCVCVCVMY</sequence>
<dbReference type="Gene3D" id="2.60.40.10">
    <property type="entry name" value="Immunoglobulins"/>
    <property type="match status" value="2"/>
</dbReference>
<protein>
    <recommendedName>
        <fullName evidence="1">Ig-like domain-containing protein</fullName>
    </recommendedName>
</protein>
<accession>A0A3P9C5Y9</accession>
<dbReference type="GeneTree" id="ENSGT00990000203954"/>
<dbReference type="InterPro" id="IPR007110">
    <property type="entry name" value="Ig-like_dom"/>
</dbReference>
<evidence type="ECO:0000313" key="2">
    <source>
        <dbReference type="Ensembl" id="ENSMZEP00005017695.1"/>
    </source>
</evidence>
<name>A0A3P9C5Y9_9CICH</name>
<feature type="domain" description="Ig-like" evidence="1">
    <location>
        <begin position="138"/>
        <end position="225"/>
    </location>
</feature>
<dbReference type="InterPro" id="IPR013783">
    <property type="entry name" value="Ig-like_fold"/>
</dbReference>
<dbReference type="SUPFAM" id="SSF48726">
    <property type="entry name" value="Immunoglobulin"/>
    <property type="match status" value="1"/>
</dbReference>
<keyword evidence="3" id="KW-1185">Reference proteome</keyword>
<dbReference type="AlphaFoldDB" id="A0A3P9C5Y9"/>